<sequence>MDQMKNQDETDVDCGGISCPKCEASASCQDKIKNQDETDIDCGGSKCQKCEDSKMCKDNCDCVGGICTSNKICS</sequence>
<organism evidence="1 2">
    <name type="scientific">Rotaria sordida</name>
    <dbReference type="NCBI Taxonomy" id="392033"/>
    <lineage>
        <taxon>Eukaryota</taxon>
        <taxon>Metazoa</taxon>
        <taxon>Spiralia</taxon>
        <taxon>Gnathifera</taxon>
        <taxon>Rotifera</taxon>
        <taxon>Eurotatoria</taxon>
        <taxon>Bdelloidea</taxon>
        <taxon>Philodinida</taxon>
        <taxon>Philodinidae</taxon>
        <taxon>Rotaria</taxon>
    </lineage>
</organism>
<dbReference type="AlphaFoldDB" id="A0A819UA95"/>
<proteinExistence type="predicted"/>
<dbReference type="Proteomes" id="UP000663823">
    <property type="component" value="Unassembled WGS sequence"/>
</dbReference>
<name>A0A819UA95_9BILA</name>
<accession>A0A819UA95</accession>
<dbReference type="EMBL" id="CAJOAX010011364">
    <property type="protein sequence ID" value="CAF4092241.1"/>
    <property type="molecule type" value="Genomic_DNA"/>
</dbReference>
<comment type="caution">
    <text evidence="1">The sequence shown here is derived from an EMBL/GenBank/DDBJ whole genome shotgun (WGS) entry which is preliminary data.</text>
</comment>
<gene>
    <name evidence="1" type="ORF">OTI717_LOCUS33731</name>
</gene>
<reference evidence="1" key="1">
    <citation type="submission" date="2021-02" db="EMBL/GenBank/DDBJ databases">
        <authorList>
            <person name="Nowell W R."/>
        </authorList>
    </citation>
    <scope>NUCLEOTIDE SEQUENCE</scope>
</reference>
<evidence type="ECO:0000313" key="1">
    <source>
        <dbReference type="EMBL" id="CAF4092241.1"/>
    </source>
</evidence>
<protein>
    <submittedName>
        <fullName evidence="1">Uncharacterized protein</fullName>
    </submittedName>
</protein>
<evidence type="ECO:0000313" key="2">
    <source>
        <dbReference type="Proteomes" id="UP000663823"/>
    </source>
</evidence>
<feature type="non-terminal residue" evidence="1">
    <location>
        <position position="1"/>
    </location>
</feature>